<dbReference type="SUPFAM" id="SSF53474">
    <property type="entry name" value="alpha/beta-Hydrolases"/>
    <property type="match status" value="1"/>
</dbReference>
<dbReference type="InterPro" id="IPR022742">
    <property type="entry name" value="Hydrolase_4"/>
</dbReference>
<proteinExistence type="predicted"/>
<dbReference type="EMBL" id="JAQIOY010000003">
    <property type="protein sequence ID" value="MDA7425283.1"/>
    <property type="molecule type" value="Genomic_DNA"/>
</dbReference>
<keyword evidence="3" id="KW-1185">Reference proteome</keyword>
<comment type="caution">
    <text evidence="2">The sequence shown here is derived from an EMBL/GenBank/DDBJ whole genome shotgun (WGS) entry which is preliminary data.</text>
</comment>
<dbReference type="Gene3D" id="3.40.50.1820">
    <property type="entry name" value="alpha/beta hydrolase"/>
    <property type="match status" value="1"/>
</dbReference>
<dbReference type="PANTHER" id="PTHR11614">
    <property type="entry name" value="PHOSPHOLIPASE-RELATED"/>
    <property type="match status" value="1"/>
</dbReference>
<accession>A0ABT4XTM3</accession>
<organism evidence="2 3">
    <name type="scientific">Thalassococcus lentus</name>
    <dbReference type="NCBI Taxonomy" id="1210524"/>
    <lineage>
        <taxon>Bacteria</taxon>
        <taxon>Pseudomonadati</taxon>
        <taxon>Pseudomonadota</taxon>
        <taxon>Alphaproteobacteria</taxon>
        <taxon>Rhodobacterales</taxon>
        <taxon>Roseobacteraceae</taxon>
        <taxon>Thalassococcus</taxon>
    </lineage>
</organism>
<keyword evidence="2" id="KW-0378">Hydrolase</keyword>
<protein>
    <submittedName>
        <fullName evidence="2">Alpha/beta hydrolase</fullName>
    </submittedName>
</protein>
<gene>
    <name evidence="2" type="ORF">PFY00_11135</name>
</gene>
<sequence>MSMSSAPFHADLAEGPAEARAWWVQADDGLRLRVAHYPADDARGTVLLFPGRTEYVEKYGRLADDLATRGYHTLAIDWRGQGLADRMLDDAKVGHVDMFADYQRDVAAMVQAAKALSLPKPYHLIGHSMGGCIGLRALYEGLEVASAVFTGPMWGIRIAQPVRPAAWALTWGSKRVGLSHLFAPGTGTESYVATGEFDDNTLTTDPAMWDYMRRQVLAEPKLQLGGPSLHWLHEALAECRTLARMPSPSVPCLCICGTNERIVDVPRIEDRMSRWPNGRLVMAPNGEHEVLMEAAPIREPIVEDIVAHFEGSQSDMKMTARRA</sequence>
<dbReference type="Proteomes" id="UP001210720">
    <property type="component" value="Unassembled WGS sequence"/>
</dbReference>
<dbReference type="InterPro" id="IPR029058">
    <property type="entry name" value="AB_hydrolase_fold"/>
</dbReference>
<reference evidence="2 3" key="1">
    <citation type="submission" date="2023-01" db="EMBL/GenBank/DDBJ databases">
        <title>Thalassococcus onchidii sp. nov., isolated from a marine invertebrate from the South China Sea.</title>
        <authorList>
            <person name="Xu S."/>
            <person name="Liu Z."/>
            <person name="Xu Y."/>
        </authorList>
    </citation>
    <scope>NUCLEOTIDE SEQUENCE [LARGE SCALE GENOMIC DNA]</scope>
    <source>
        <strain evidence="2 3">KCTC 32084</strain>
    </source>
</reference>
<dbReference type="Pfam" id="PF12146">
    <property type="entry name" value="Hydrolase_4"/>
    <property type="match status" value="1"/>
</dbReference>
<evidence type="ECO:0000259" key="1">
    <source>
        <dbReference type="Pfam" id="PF12146"/>
    </source>
</evidence>
<dbReference type="InterPro" id="IPR051044">
    <property type="entry name" value="MAG_DAG_Lipase"/>
</dbReference>
<evidence type="ECO:0000313" key="2">
    <source>
        <dbReference type="EMBL" id="MDA7425283.1"/>
    </source>
</evidence>
<dbReference type="GO" id="GO:0016787">
    <property type="term" value="F:hydrolase activity"/>
    <property type="evidence" value="ECO:0007669"/>
    <property type="project" value="UniProtKB-KW"/>
</dbReference>
<dbReference type="RefSeq" id="WP_271432626.1">
    <property type="nucleotide sequence ID" value="NZ_JAQIOY010000003.1"/>
</dbReference>
<evidence type="ECO:0000313" key="3">
    <source>
        <dbReference type="Proteomes" id="UP001210720"/>
    </source>
</evidence>
<name>A0ABT4XTM3_9RHOB</name>
<feature type="domain" description="Serine aminopeptidase S33" evidence="1">
    <location>
        <begin position="41"/>
        <end position="293"/>
    </location>
</feature>